<dbReference type="GO" id="GO:0042834">
    <property type="term" value="F:peptidoglycan binding"/>
    <property type="evidence" value="ECO:0007669"/>
    <property type="project" value="InterPro"/>
</dbReference>
<dbReference type="Proteomes" id="UP001139028">
    <property type="component" value="Unassembled WGS sequence"/>
</dbReference>
<gene>
    <name evidence="1" type="ORF">MO867_08145</name>
</gene>
<dbReference type="EMBL" id="JALBWM010000024">
    <property type="protein sequence ID" value="MCO1334309.1"/>
    <property type="molecule type" value="Genomic_DNA"/>
</dbReference>
<dbReference type="AlphaFoldDB" id="A0A9X2EL98"/>
<comment type="caution">
    <text evidence="1">The sequence shown here is derived from an EMBL/GenBank/DDBJ whole genome shotgun (WGS) entry which is preliminary data.</text>
</comment>
<accession>A0A9X2EL98</accession>
<evidence type="ECO:0000313" key="2">
    <source>
        <dbReference type="Proteomes" id="UP001139028"/>
    </source>
</evidence>
<reference evidence="1" key="1">
    <citation type="journal article" date="2022" name="Arch. Microbiol.">
        <title>Microbulbifer okhotskensis sp. nov., isolated from a deep bottom sediment of the Okhotsk Sea.</title>
        <authorList>
            <person name="Romanenko L."/>
            <person name="Kurilenko V."/>
            <person name="Otstavnykh N."/>
            <person name="Velansky P."/>
            <person name="Isaeva M."/>
            <person name="Mikhailov V."/>
        </authorList>
    </citation>
    <scope>NUCLEOTIDE SEQUENCE</scope>
    <source>
        <strain evidence="1">OS29</strain>
    </source>
</reference>
<evidence type="ECO:0008006" key="3">
    <source>
        <dbReference type="Google" id="ProtNLM"/>
    </source>
</evidence>
<dbReference type="InterPro" id="IPR036680">
    <property type="entry name" value="SPOR-like_sf"/>
</dbReference>
<proteinExistence type="predicted"/>
<evidence type="ECO:0000313" key="1">
    <source>
        <dbReference type="EMBL" id="MCO1334309.1"/>
    </source>
</evidence>
<dbReference type="SUPFAM" id="SSF110997">
    <property type="entry name" value="Sporulation related repeat"/>
    <property type="match status" value="1"/>
</dbReference>
<name>A0A9X2EL98_9GAMM</name>
<protein>
    <recommendedName>
        <fullName evidence="3">SPOR domain-containing protein</fullName>
    </recommendedName>
</protein>
<keyword evidence="2" id="KW-1185">Reference proteome</keyword>
<sequence length="229" mass="25720">MRWIALSLVTLNIGIFAWFLLIAPGYQADMASGSLSLGFDGHKIVLLSEISPEELPAAKKTSESGGASFGAGQLCTLVGPFAEEYQGENILQRMQSLQVRAELREIEMQGQMRYWVYLSPLSSRREAYNRLRELQSRGIDSYVIPKGALENGISFGIFSERARAESHTESLKEKGVGARFKEEPQMRSERWILMPPGSAERLATEFWQQLQLEHAELVRRHNLCSEVAG</sequence>
<dbReference type="RefSeq" id="WP_252465836.1">
    <property type="nucleotide sequence ID" value="NZ_JALBWM010000024.1"/>
</dbReference>
<organism evidence="1 2">
    <name type="scientific">Microbulbifer okhotskensis</name>
    <dbReference type="NCBI Taxonomy" id="2926617"/>
    <lineage>
        <taxon>Bacteria</taxon>
        <taxon>Pseudomonadati</taxon>
        <taxon>Pseudomonadota</taxon>
        <taxon>Gammaproteobacteria</taxon>
        <taxon>Cellvibrionales</taxon>
        <taxon>Microbulbiferaceae</taxon>
        <taxon>Microbulbifer</taxon>
    </lineage>
</organism>